<keyword evidence="1" id="KW-0472">Membrane</keyword>
<dbReference type="Proteomes" id="UP000006038">
    <property type="component" value="Unassembled WGS sequence"/>
</dbReference>
<reference evidence="2" key="1">
    <citation type="submission" date="2015-06" db="UniProtKB">
        <authorList>
            <consortium name="EnsemblPlants"/>
        </authorList>
    </citation>
    <scope>IDENTIFICATION</scope>
</reference>
<evidence type="ECO:0000313" key="2">
    <source>
        <dbReference type="EnsemblPlants" id="OB0037G10010.1"/>
    </source>
</evidence>
<name>J3KTW8_ORYBR</name>
<sequence length="272" mass="29699">MEMAAVRRSTPPLYNFLIKEGFLLPSRNRRTFMAVFALVASSTSVLFLVNNLAVQPLAEEFALHVKALNSAQPMSPDYAGLLKQVHDDTRKLVIAGAAYASFAVVVVSALWIVMLFAAVANYSGERHTFRALMAKAGKQLKRPVMTLAFVYVLESAYVTLPVAMSGLVVVFLLLEQHLVLCLLLSLLVLVGSIFLVYSSVVCSCSVVVSVADAGCHGADARDCVGAGERRCCPVASWLRLRDHRRWRSVVRCLRHHGVLLRVQGAQRGGADD</sequence>
<dbReference type="PANTHER" id="PTHR34483:SF5">
    <property type="entry name" value="TRANSMEMBRANE PROTEIN"/>
    <property type="match status" value="1"/>
</dbReference>
<dbReference type="Gramene" id="OB0037G10010.1">
    <property type="protein sequence ID" value="OB0037G10010.1"/>
    <property type="gene ID" value="OB0037G10010"/>
</dbReference>
<evidence type="ECO:0000256" key="1">
    <source>
        <dbReference type="SAM" id="Phobius"/>
    </source>
</evidence>
<dbReference type="PANTHER" id="PTHR34483">
    <property type="entry name" value="OS09G0129800 PROTEIN"/>
    <property type="match status" value="1"/>
</dbReference>
<evidence type="ECO:0000313" key="3">
    <source>
        <dbReference type="Proteomes" id="UP000006038"/>
    </source>
</evidence>
<feature type="transmembrane region" description="Helical" evidence="1">
    <location>
        <begin position="32"/>
        <end position="53"/>
    </location>
</feature>
<proteinExistence type="predicted"/>
<dbReference type="EnsemblPlants" id="OB0037G10010.1">
    <property type="protein sequence ID" value="OB0037G10010.1"/>
    <property type="gene ID" value="OB0037G10010"/>
</dbReference>
<accession>J3KTW8</accession>
<feature type="transmembrane region" description="Helical" evidence="1">
    <location>
        <begin position="144"/>
        <end position="171"/>
    </location>
</feature>
<organism evidence="2">
    <name type="scientific">Oryza brachyantha</name>
    <name type="common">malo sina</name>
    <dbReference type="NCBI Taxonomy" id="4533"/>
    <lineage>
        <taxon>Eukaryota</taxon>
        <taxon>Viridiplantae</taxon>
        <taxon>Streptophyta</taxon>
        <taxon>Embryophyta</taxon>
        <taxon>Tracheophyta</taxon>
        <taxon>Spermatophyta</taxon>
        <taxon>Magnoliopsida</taxon>
        <taxon>Liliopsida</taxon>
        <taxon>Poales</taxon>
        <taxon>Poaceae</taxon>
        <taxon>BOP clade</taxon>
        <taxon>Oryzoideae</taxon>
        <taxon>Oryzeae</taxon>
        <taxon>Oryzinae</taxon>
        <taxon>Oryza</taxon>
    </lineage>
</organism>
<keyword evidence="3" id="KW-1185">Reference proteome</keyword>
<keyword evidence="1" id="KW-0812">Transmembrane</keyword>
<dbReference type="AlphaFoldDB" id="J3KTW8"/>
<protein>
    <submittedName>
        <fullName evidence="2">Uncharacterized protein</fullName>
    </submittedName>
</protein>
<keyword evidence="1" id="KW-1133">Transmembrane helix</keyword>
<dbReference type="eggNOG" id="ENOG502SRG5">
    <property type="taxonomic scope" value="Eukaryota"/>
</dbReference>
<feature type="transmembrane region" description="Helical" evidence="1">
    <location>
        <begin position="177"/>
        <end position="197"/>
    </location>
</feature>
<feature type="transmembrane region" description="Helical" evidence="1">
    <location>
        <begin position="97"/>
        <end position="123"/>
    </location>
</feature>
<dbReference type="HOGENOM" id="CLU_1024421_0_0_1"/>